<dbReference type="EMBL" id="JAGTJR010000039">
    <property type="protein sequence ID" value="KAH7033964.1"/>
    <property type="molecule type" value="Genomic_DNA"/>
</dbReference>
<keyword evidence="3" id="KW-1185">Reference proteome</keyword>
<comment type="caution">
    <text evidence="2">The sequence shown here is derived from an EMBL/GenBank/DDBJ whole genome shotgun (WGS) entry which is preliminary data.</text>
</comment>
<evidence type="ECO:0000313" key="2">
    <source>
        <dbReference type="EMBL" id="KAH7033964.1"/>
    </source>
</evidence>
<gene>
    <name evidence="2" type="ORF">B0J12DRAFT_703776</name>
</gene>
<protein>
    <recommendedName>
        <fullName evidence="4">Ubiquitin-like protease family profile domain-containing protein</fullName>
    </recommendedName>
</protein>
<proteinExistence type="predicted"/>
<dbReference type="Proteomes" id="UP000774617">
    <property type="component" value="Unassembled WGS sequence"/>
</dbReference>
<feature type="region of interest" description="Disordered" evidence="1">
    <location>
        <begin position="1"/>
        <end position="112"/>
    </location>
</feature>
<evidence type="ECO:0000313" key="3">
    <source>
        <dbReference type="Proteomes" id="UP000774617"/>
    </source>
</evidence>
<name>A0ABQ8G089_9PEZI</name>
<feature type="compositionally biased region" description="Polar residues" evidence="1">
    <location>
        <begin position="60"/>
        <end position="93"/>
    </location>
</feature>
<reference evidence="2 3" key="1">
    <citation type="journal article" date="2021" name="Nat. Commun.">
        <title>Genetic determinants of endophytism in the Arabidopsis root mycobiome.</title>
        <authorList>
            <person name="Mesny F."/>
            <person name="Miyauchi S."/>
            <person name="Thiergart T."/>
            <person name="Pickel B."/>
            <person name="Atanasova L."/>
            <person name="Karlsson M."/>
            <person name="Huettel B."/>
            <person name="Barry K.W."/>
            <person name="Haridas S."/>
            <person name="Chen C."/>
            <person name="Bauer D."/>
            <person name="Andreopoulos W."/>
            <person name="Pangilinan J."/>
            <person name="LaButti K."/>
            <person name="Riley R."/>
            <person name="Lipzen A."/>
            <person name="Clum A."/>
            <person name="Drula E."/>
            <person name="Henrissat B."/>
            <person name="Kohler A."/>
            <person name="Grigoriev I.V."/>
            <person name="Martin F.M."/>
            <person name="Hacquard S."/>
        </authorList>
    </citation>
    <scope>NUCLEOTIDE SEQUENCE [LARGE SCALE GENOMIC DNA]</scope>
    <source>
        <strain evidence="2 3">MPI-SDFR-AT-0080</strain>
    </source>
</reference>
<accession>A0ABQ8G089</accession>
<evidence type="ECO:0008006" key="4">
    <source>
        <dbReference type="Google" id="ProtNLM"/>
    </source>
</evidence>
<evidence type="ECO:0000256" key="1">
    <source>
        <dbReference type="SAM" id="MobiDB-lite"/>
    </source>
</evidence>
<organism evidence="2 3">
    <name type="scientific">Macrophomina phaseolina</name>
    <dbReference type="NCBI Taxonomy" id="35725"/>
    <lineage>
        <taxon>Eukaryota</taxon>
        <taxon>Fungi</taxon>
        <taxon>Dikarya</taxon>
        <taxon>Ascomycota</taxon>
        <taxon>Pezizomycotina</taxon>
        <taxon>Dothideomycetes</taxon>
        <taxon>Dothideomycetes incertae sedis</taxon>
        <taxon>Botryosphaeriales</taxon>
        <taxon>Botryosphaeriaceae</taxon>
        <taxon>Macrophomina</taxon>
    </lineage>
</organism>
<feature type="compositionally biased region" description="Basic and acidic residues" evidence="1">
    <location>
        <begin position="48"/>
        <end position="59"/>
    </location>
</feature>
<sequence length="309" mass="33966">MPTTRGPSHDGSKSRQDGDALSGDIGTNKSENRPSATPSGNNTRKLAISKDEKEVDERNSNFCKDNQSSAAAPKTSQESSDVTSARNGNQATLGRSDPKMPTEIIEDSEDDSSNIVELPIKGSITTSQVTECLDAKISRLIEKALPFLSALDVSWRTLECFRPGQQFKDDAILKTLKMILPDKATPLIASFTIIKFPSLGLPADFTGFEIHPAVRPRLVHELDSTHLFVVYNVQAHSLQPALDGSGNHWILIVVDFLNTRIRLFDAEKGLETPAKSVACYVGILINDFRVNEGYSNIEWIEPEIQPVNF</sequence>
<feature type="compositionally biased region" description="Basic and acidic residues" evidence="1">
    <location>
        <begin position="7"/>
        <end position="18"/>
    </location>
</feature>
<feature type="compositionally biased region" description="Polar residues" evidence="1">
    <location>
        <begin position="25"/>
        <end position="44"/>
    </location>
</feature>